<keyword evidence="2" id="KW-0472">Membrane</keyword>
<dbReference type="Proteomes" id="UP000076871">
    <property type="component" value="Unassembled WGS sequence"/>
</dbReference>
<organism evidence="3 4">
    <name type="scientific">Laetiporus sulphureus 93-53</name>
    <dbReference type="NCBI Taxonomy" id="1314785"/>
    <lineage>
        <taxon>Eukaryota</taxon>
        <taxon>Fungi</taxon>
        <taxon>Dikarya</taxon>
        <taxon>Basidiomycota</taxon>
        <taxon>Agaricomycotina</taxon>
        <taxon>Agaricomycetes</taxon>
        <taxon>Polyporales</taxon>
        <taxon>Laetiporus</taxon>
    </lineage>
</organism>
<proteinExistence type="predicted"/>
<feature type="transmembrane region" description="Helical" evidence="2">
    <location>
        <begin position="117"/>
        <end position="142"/>
    </location>
</feature>
<dbReference type="STRING" id="1314785.A0A165H4Y2"/>
<keyword evidence="2" id="KW-0812">Transmembrane</keyword>
<gene>
    <name evidence="3" type="ORF">LAESUDRAFT_809222</name>
</gene>
<evidence type="ECO:0000313" key="3">
    <source>
        <dbReference type="EMBL" id="KZT11249.1"/>
    </source>
</evidence>
<feature type="region of interest" description="Disordered" evidence="1">
    <location>
        <begin position="441"/>
        <end position="469"/>
    </location>
</feature>
<dbReference type="InParanoid" id="A0A165H4Y2"/>
<feature type="transmembrane region" description="Helical" evidence="2">
    <location>
        <begin position="46"/>
        <end position="70"/>
    </location>
</feature>
<evidence type="ECO:0000256" key="2">
    <source>
        <dbReference type="SAM" id="Phobius"/>
    </source>
</evidence>
<reference evidence="3 4" key="1">
    <citation type="journal article" date="2016" name="Mol. Biol. Evol.">
        <title>Comparative Genomics of Early-Diverging Mushroom-Forming Fungi Provides Insights into the Origins of Lignocellulose Decay Capabilities.</title>
        <authorList>
            <person name="Nagy L.G."/>
            <person name="Riley R."/>
            <person name="Tritt A."/>
            <person name="Adam C."/>
            <person name="Daum C."/>
            <person name="Floudas D."/>
            <person name="Sun H."/>
            <person name="Yadav J.S."/>
            <person name="Pangilinan J."/>
            <person name="Larsson K.H."/>
            <person name="Matsuura K."/>
            <person name="Barry K."/>
            <person name="Labutti K."/>
            <person name="Kuo R."/>
            <person name="Ohm R.A."/>
            <person name="Bhattacharya S.S."/>
            <person name="Shirouzu T."/>
            <person name="Yoshinaga Y."/>
            <person name="Martin F.M."/>
            <person name="Grigoriev I.V."/>
            <person name="Hibbett D.S."/>
        </authorList>
    </citation>
    <scope>NUCLEOTIDE SEQUENCE [LARGE SCALE GENOMIC DNA]</scope>
    <source>
        <strain evidence="3 4">93-53</strain>
    </source>
</reference>
<evidence type="ECO:0000256" key="1">
    <source>
        <dbReference type="SAM" id="MobiDB-lite"/>
    </source>
</evidence>
<feature type="region of interest" description="Disordered" evidence="1">
    <location>
        <begin position="244"/>
        <end position="263"/>
    </location>
</feature>
<dbReference type="GeneID" id="63831150"/>
<feature type="compositionally biased region" description="Polar residues" evidence="1">
    <location>
        <begin position="345"/>
        <end position="357"/>
    </location>
</feature>
<feature type="transmembrane region" description="Helical" evidence="2">
    <location>
        <begin position="12"/>
        <end position="34"/>
    </location>
</feature>
<protein>
    <submittedName>
        <fullName evidence="3">Uncharacterized protein</fullName>
    </submittedName>
</protein>
<sequence length="469" mass="51014">MLSWSAFRLYRRVLFGVASVISLLWAITLSVYISREWKRAIHAQRIVALLMIAANAFSSVLLYLMIVVIFRLRLEFARTVFLFLLYLGIAVPLTLVGPKFNCAIFASKQACSASYDFSLFLTWTFVAIFIIHAIFLCVMSTIPEPEPPKDDESFVSDTKDLEGNLEATNEPNSADLVVSKAERVQVVPAKLISVEDIARVPSPPKSPWQFSRSGTALSTTSGLSMMPMLPYGASSYDGFLKRTDSPAPSYRSQESPRPNFARVPVRRERPLLLSRYALDPLLRSASQSSTDSTTTVESIISSYSSEVDAETLPRPPEATLAAHIRSSSPRSLPIDNVPPQLRPGTPSSASRGPSVYSITPTVGRCDVSHVSSRPLTPDSIHSVAPSLFFMGGPGEAVVATTPVKAEMAKPSVVIGPAPKPLSGLSRQPTYALRLPNPYDAALGDANSTRGEPVPMPPLRRNLGGQRVLP</sequence>
<evidence type="ECO:0000313" key="4">
    <source>
        <dbReference type="Proteomes" id="UP000076871"/>
    </source>
</evidence>
<feature type="transmembrane region" description="Helical" evidence="2">
    <location>
        <begin position="76"/>
        <end position="96"/>
    </location>
</feature>
<dbReference type="AlphaFoldDB" id="A0A165H4Y2"/>
<accession>A0A165H4Y2</accession>
<dbReference type="OrthoDB" id="2666783at2759"/>
<dbReference type="EMBL" id="KV427607">
    <property type="protein sequence ID" value="KZT11249.1"/>
    <property type="molecule type" value="Genomic_DNA"/>
</dbReference>
<feature type="region of interest" description="Disordered" evidence="1">
    <location>
        <begin position="321"/>
        <end position="357"/>
    </location>
</feature>
<dbReference type="RefSeq" id="XP_040768989.1">
    <property type="nucleotide sequence ID" value="XM_040914122.1"/>
</dbReference>
<name>A0A165H4Y2_9APHY</name>
<keyword evidence="4" id="KW-1185">Reference proteome</keyword>
<keyword evidence="2" id="KW-1133">Transmembrane helix</keyword>